<proteinExistence type="inferred from homology"/>
<evidence type="ECO:0000256" key="1">
    <source>
        <dbReference type="ARBA" id="ARBA00001968"/>
    </source>
</evidence>
<evidence type="ECO:0000256" key="7">
    <source>
        <dbReference type="ARBA" id="ARBA00022723"/>
    </source>
</evidence>
<dbReference type="GO" id="GO:0004722">
    <property type="term" value="F:protein serine/threonine phosphatase activity"/>
    <property type="evidence" value="ECO:0007669"/>
    <property type="project" value="UniProtKB-EC"/>
</dbReference>
<evidence type="ECO:0000256" key="2">
    <source>
        <dbReference type="ARBA" id="ARBA00004496"/>
    </source>
</evidence>
<dbReference type="InterPro" id="IPR041867">
    <property type="entry name" value="MPP_CSTP1"/>
</dbReference>
<evidence type="ECO:0000256" key="9">
    <source>
        <dbReference type="ARBA" id="ARBA00032900"/>
    </source>
</evidence>
<dbReference type="Gene3D" id="3.60.21.10">
    <property type="match status" value="1"/>
</dbReference>
<name>A0A814GGF5_ADIRI</name>
<dbReference type="InterPro" id="IPR004843">
    <property type="entry name" value="Calcineurin-like_PHP"/>
</dbReference>
<evidence type="ECO:0000313" key="13">
    <source>
        <dbReference type="EMBL" id="CAF0996047.1"/>
    </source>
</evidence>
<protein>
    <recommendedName>
        <fullName evidence="5">Serine/threonine-protein phosphatase CPPED1</fullName>
        <ecNumber evidence="4">3.1.3.16</ecNumber>
    </recommendedName>
    <alternativeName>
        <fullName evidence="9">Calcineurin-like phosphoesterase domain-containing protein 1</fullName>
    </alternativeName>
</protein>
<dbReference type="GO" id="GO:0046872">
    <property type="term" value="F:metal ion binding"/>
    <property type="evidence" value="ECO:0007669"/>
    <property type="project" value="UniProtKB-KW"/>
</dbReference>
<evidence type="ECO:0000256" key="11">
    <source>
        <dbReference type="ARBA" id="ARBA00048336"/>
    </source>
</evidence>
<dbReference type="Proteomes" id="UP000663828">
    <property type="component" value="Unassembled WGS sequence"/>
</dbReference>
<gene>
    <name evidence="13" type="ORF">XAT740_LOCUS12951</name>
</gene>
<keyword evidence="7" id="KW-0479">Metal-binding</keyword>
<evidence type="ECO:0000256" key="10">
    <source>
        <dbReference type="ARBA" id="ARBA00047761"/>
    </source>
</evidence>
<comment type="similarity">
    <text evidence="3">Belongs to the metallophosphoesterase superfamily. CPPED1 family.</text>
</comment>
<evidence type="ECO:0000256" key="5">
    <source>
        <dbReference type="ARBA" id="ARBA00013356"/>
    </source>
</evidence>
<evidence type="ECO:0000256" key="8">
    <source>
        <dbReference type="ARBA" id="ARBA00022801"/>
    </source>
</evidence>
<accession>A0A814GGF5</accession>
<keyword evidence="8" id="KW-0378">Hydrolase</keyword>
<dbReference type="EC" id="3.1.3.16" evidence="4"/>
<comment type="catalytic activity">
    <reaction evidence="11">
        <text>O-phospho-L-threonyl-[protein] + H2O = L-threonyl-[protein] + phosphate</text>
        <dbReference type="Rhea" id="RHEA:47004"/>
        <dbReference type="Rhea" id="RHEA-COMP:11060"/>
        <dbReference type="Rhea" id="RHEA-COMP:11605"/>
        <dbReference type="ChEBI" id="CHEBI:15377"/>
        <dbReference type="ChEBI" id="CHEBI:30013"/>
        <dbReference type="ChEBI" id="CHEBI:43474"/>
        <dbReference type="ChEBI" id="CHEBI:61977"/>
        <dbReference type="EC" id="3.1.3.16"/>
    </reaction>
</comment>
<comment type="subcellular location">
    <subcellularLocation>
        <location evidence="2">Cytoplasm</location>
    </subcellularLocation>
</comment>
<feature type="domain" description="Calcineurin-like phosphoesterase" evidence="12">
    <location>
        <begin position="69"/>
        <end position="251"/>
    </location>
</feature>
<dbReference type="SUPFAM" id="SSF56300">
    <property type="entry name" value="Metallo-dependent phosphatases"/>
    <property type="match status" value="1"/>
</dbReference>
<evidence type="ECO:0000256" key="3">
    <source>
        <dbReference type="ARBA" id="ARBA00010567"/>
    </source>
</evidence>
<sequence>MAETNKRPFQIQAINRRFVPFDSEKEKEWKGPFFFVQGADCQPGLTYQWSGKMRKAYNPDVPTNWDVEIEATRAIIKKLNEMEPKPKFFIVCGDIVDAYDFEEPFRTRQEKDIKEVLAELDPSIPLVCVCGNHDVGDQPTRSSIQRYVDNFGDDYFDFYCSGVHCIVLNSQFYAHSANVEDLKSQHEQWLDNVLKDHSAKHTIIFQHIPWFLGTYDEEKDYFNIEINTRLQMLEKFHSSGVKKIFCGHYHRNAGGSYKSMEQVVTSAIGLQLGVDKSGVRLVRVTEDDIEHQYFATDDIPTNFL</sequence>
<comment type="catalytic activity">
    <reaction evidence="10">
        <text>O-phospho-L-seryl-[protein] + H2O = L-seryl-[protein] + phosphate</text>
        <dbReference type="Rhea" id="RHEA:20629"/>
        <dbReference type="Rhea" id="RHEA-COMP:9863"/>
        <dbReference type="Rhea" id="RHEA-COMP:11604"/>
        <dbReference type="ChEBI" id="CHEBI:15377"/>
        <dbReference type="ChEBI" id="CHEBI:29999"/>
        <dbReference type="ChEBI" id="CHEBI:43474"/>
        <dbReference type="ChEBI" id="CHEBI:83421"/>
        <dbReference type="EC" id="3.1.3.16"/>
    </reaction>
</comment>
<keyword evidence="6" id="KW-0963">Cytoplasm</keyword>
<dbReference type="GO" id="GO:0005737">
    <property type="term" value="C:cytoplasm"/>
    <property type="evidence" value="ECO:0007669"/>
    <property type="project" value="UniProtKB-SubCell"/>
</dbReference>
<dbReference type="CDD" id="cd07395">
    <property type="entry name" value="MPP_CSTP1"/>
    <property type="match status" value="1"/>
</dbReference>
<evidence type="ECO:0000259" key="12">
    <source>
        <dbReference type="Pfam" id="PF00149"/>
    </source>
</evidence>
<dbReference type="InterPro" id="IPR029052">
    <property type="entry name" value="Metallo-depent_PP-like"/>
</dbReference>
<evidence type="ECO:0000256" key="4">
    <source>
        <dbReference type="ARBA" id="ARBA00013081"/>
    </source>
</evidence>
<dbReference type="EMBL" id="CAJNOR010000741">
    <property type="protein sequence ID" value="CAF0996047.1"/>
    <property type="molecule type" value="Genomic_DNA"/>
</dbReference>
<reference evidence="13" key="1">
    <citation type="submission" date="2021-02" db="EMBL/GenBank/DDBJ databases">
        <authorList>
            <person name="Nowell W R."/>
        </authorList>
    </citation>
    <scope>NUCLEOTIDE SEQUENCE</scope>
</reference>
<evidence type="ECO:0000256" key="6">
    <source>
        <dbReference type="ARBA" id="ARBA00022490"/>
    </source>
</evidence>
<dbReference type="AlphaFoldDB" id="A0A814GGF5"/>
<keyword evidence="14" id="KW-1185">Reference proteome</keyword>
<comment type="caution">
    <text evidence="13">The sequence shown here is derived from an EMBL/GenBank/DDBJ whole genome shotgun (WGS) entry which is preliminary data.</text>
</comment>
<evidence type="ECO:0000313" key="14">
    <source>
        <dbReference type="Proteomes" id="UP000663828"/>
    </source>
</evidence>
<dbReference type="InterPro" id="IPR051918">
    <property type="entry name" value="STPP_CPPED1"/>
</dbReference>
<organism evidence="13 14">
    <name type="scientific">Adineta ricciae</name>
    <name type="common">Rotifer</name>
    <dbReference type="NCBI Taxonomy" id="249248"/>
    <lineage>
        <taxon>Eukaryota</taxon>
        <taxon>Metazoa</taxon>
        <taxon>Spiralia</taxon>
        <taxon>Gnathifera</taxon>
        <taxon>Rotifera</taxon>
        <taxon>Eurotatoria</taxon>
        <taxon>Bdelloidea</taxon>
        <taxon>Adinetida</taxon>
        <taxon>Adinetidae</taxon>
        <taxon>Adineta</taxon>
    </lineage>
</organism>
<dbReference type="PANTHER" id="PTHR43143:SF1">
    <property type="entry name" value="SERINE_THREONINE-PROTEIN PHOSPHATASE CPPED1"/>
    <property type="match status" value="1"/>
</dbReference>
<comment type="cofactor">
    <cofactor evidence="1">
        <name>a divalent metal cation</name>
        <dbReference type="ChEBI" id="CHEBI:60240"/>
    </cofactor>
</comment>
<dbReference type="Pfam" id="PF00149">
    <property type="entry name" value="Metallophos"/>
    <property type="match status" value="1"/>
</dbReference>
<dbReference type="PANTHER" id="PTHR43143">
    <property type="entry name" value="METALLOPHOSPHOESTERASE, CALCINEURIN SUPERFAMILY"/>
    <property type="match status" value="1"/>
</dbReference>